<dbReference type="Proteomes" id="UP000077069">
    <property type="component" value="Unassembled WGS sequence"/>
</dbReference>
<protein>
    <submittedName>
        <fullName evidence="1">Uncharacterized protein</fullName>
    </submittedName>
</protein>
<evidence type="ECO:0000313" key="2">
    <source>
        <dbReference type="Proteomes" id="UP000077069"/>
    </source>
</evidence>
<dbReference type="RefSeq" id="XP_018034363.1">
    <property type="nucleotide sequence ID" value="XM_018187765.1"/>
</dbReference>
<name>A0A177CB41_9PLEO</name>
<proteinExistence type="predicted"/>
<dbReference type="EMBL" id="KV441554">
    <property type="protein sequence ID" value="OAG03998.1"/>
    <property type="molecule type" value="Genomic_DNA"/>
</dbReference>
<reference evidence="1 2" key="1">
    <citation type="submission" date="2016-05" db="EMBL/GenBank/DDBJ databases">
        <title>Comparative analysis of secretome profiles of manganese(II)-oxidizing ascomycete fungi.</title>
        <authorList>
            <consortium name="DOE Joint Genome Institute"/>
            <person name="Zeiner C.A."/>
            <person name="Purvine S.O."/>
            <person name="Zink E.M."/>
            <person name="Wu S."/>
            <person name="Pasa-Tolic L."/>
            <person name="Chaput D.L."/>
            <person name="Haridas S."/>
            <person name="Grigoriev I.V."/>
            <person name="Santelli C.M."/>
            <person name="Hansel C.M."/>
        </authorList>
    </citation>
    <scope>NUCLEOTIDE SEQUENCE [LARGE SCALE GENOMIC DNA]</scope>
    <source>
        <strain evidence="1 2">AP3s5-JAC2a</strain>
    </source>
</reference>
<organism evidence="1 2">
    <name type="scientific">Paraphaeosphaeria sporulosa</name>
    <dbReference type="NCBI Taxonomy" id="1460663"/>
    <lineage>
        <taxon>Eukaryota</taxon>
        <taxon>Fungi</taxon>
        <taxon>Dikarya</taxon>
        <taxon>Ascomycota</taxon>
        <taxon>Pezizomycotina</taxon>
        <taxon>Dothideomycetes</taxon>
        <taxon>Pleosporomycetidae</taxon>
        <taxon>Pleosporales</taxon>
        <taxon>Massarineae</taxon>
        <taxon>Didymosphaeriaceae</taxon>
        <taxon>Paraphaeosphaeria</taxon>
    </lineage>
</organism>
<dbReference type="GeneID" id="28771251"/>
<dbReference type="OrthoDB" id="10667262at2759"/>
<gene>
    <name evidence="1" type="ORF">CC84DRAFT_878946</name>
</gene>
<evidence type="ECO:0000313" key="1">
    <source>
        <dbReference type="EMBL" id="OAG03998.1"/>
    </source>
</evidence>
<accession>A0A177CB41</accession>
<sequence>MPSERISDFHIPSLVTDTIHETPHLISCRTMRTFLSVAAFGLDVTAVALPSIPGADIKAVSLHNTKSTPSTAPSSTAYHIPCTNPSDYGPDVVYAKPWPTSVTTTATPHATVIARRAERNFAELTQTPGLQNFPDFLNKPFNELLSTQTASPGERDTAMPTKRQGRDNWDKAFASHFSQLAPKHLLEGAGRLVTRPKTAATPMTEQPFPSPFFECPFEIPTHVKHGQKSDQSLPRRWRGGIVSRQSTASTLRFLSVVELPKIRGQRR</sequence>
<dbReference type="InParanoid" id="A0A177CB41"/>
<keyword evidence="2" id="KW-1185">Reference proteome</keyword>
<dbReference type="AlphaFoldDB" id="A0A177CB41"/>